<dbReference type="Proteomes" id="UP001596056">
    <property type="component" value="Unassembled WGS sequence"/>
</dbReference>
<dbReference type="InterPro" id="IPR043135">
    <property type="entry name" value="Fur_C"/>
</dbReference>
<reference evidence="8" key="1">
    <citation type="journal article" date="2019" name="Int. J. Syst. Evol. Microbiol.">
        <title>The Global Catalogue of Microorganisms (GCM) 10K type strain sequencing project: providing services to taxonomists for standard genome sequencing and annotation.</title>
        <authorList>
            <consortium name="The Broad Institute Genomics Platform"/>
            <consortium name="The Broad Institute Genome Sequencing Center for Infectious Disease"/>
            <person name="Wu L."/>
            <person name="Ma J."/>
        </authorList>
    </citation>
    <scope>NUCLEOTIDE SEQUENCE [LARGE SCALE GENOMIC DNA]</scope>
    <source>
        <strain evidence="8">KACC 11588</strain>
    </source>
</reference>
<dbReference type="Gene3D" id="1.10.10.10">
    <property type="entry name" value="Winged helix-like DNA-binding domain superfamily/Winged helix DNA-binding domain"/>
    <property type="match status" value="1"/>
</dbReference>
<dbReference type="RefSeq" id="WP_209839486.1">
    <property type="nucleotide sequence ID" value="NZ_JAGGJP010000005.1"/>
</dbReference>
<evidence type="ECO:0000313" key="7">
    <source>
        <dbReference type="EMBL" id="MFC5567306.1"/>
    </source>
</evidence>
<protein>
    <submittedName>
        <fullName evidence="7">Fur family transcriptional regulator</fullName>
    </submittedName>
</protein>
<evidence type="ECO:0000256" key="2">
    <source>
        <dbReference type="ARBA" id="ARBA00022491"/>
    </source>
</evidence>
<name>A0ABW0SEL0_9RHOB</name>
<proteinExistence type="inferred from homology"/>
<organism evidence="7 8">
    <name type="scientific">Rubellimicrobium aerolatum</name>
    <dbReference type="NCBI Taxonomy" id="490979"/>
    <lineage>
        <taxon>Bacteria</taxon>
        <taxon>Pseudomonadati</taxon>
        <taxon>Pseudomonadota</taxon>
        <taxon>Alphaproteobacteria</taxon>
        <taxon>Rhodobacterales</taxon>
        <taxon>Roseobacteraceae</taxon>
        <taxon>Rubellimicrobium</taxon>
    </lineage>
</organism>
<sequence>MAHGFDRHDHRACVASALSAAEAACAGRGLALTPLRRRTLEILLESHAALGAYDVLARLEAEGFGSKPPVAYRALGFLVDNGFAHRIEGLSAYVACARPGSPHEPSFLVCRGCRRVAEEAIAAPLAPEAEAEGFAVERMVVEAQGLCSACRESGRGAAPC</sequence>
<keyword evidence="6" id="KW-0804">Transcription</keyword>
<dbReference type="InterPro" id="IPR002481">
    <property type="entry name" value="FUR"/>
</dbReference>
<keyword evidence="5" id="KW-0238">DNA-binding</keyword>
<evidence type="ECO:0000256" key="6">
    <source>
        <dbReference type="ARBA" id="ARBA00023163"/>
    </source>
</evidence>
<dbReference type="SUPFAM" id="SSF46785">
    <property type="entry name" value="Winged helix' DNA-binding domain"/>
    <property type="match status" value="1"/>
</dbReference>
<comment type="caution">
    <text evidence="7">The sequence shown here is derived from an EMBL/GenBank/DDBJ whole genome shotgun (WGS) entry which is preliminary data.</text>
</comment>
<dbReference type="PANTHER" id="PTHR33202:SF6">
    <property type="entry name" value="ZINC UPTAKE REGULATION PROTEIN"/>
    <property type="match status" value="1"/>
</dbReference>
<evidence type="ECO:0000256" key="1">
    <source>
        <dbReference type="ARBA" id="ARBA00007957"/>
    </source>
</evidence>
<dbReference type="InterPro" id="IPR036390">
    <property type="entry name" value="WH_DNA-bd_sf"/>
</dbReference>
<dbReference type="InterPro" id="IPR036388">
    <property type="entry name" value="WH-like_DNA-bd_sf"/>
</dbReference>
<evidence type="ECO:0000256" key="3">
    <source>
        <dbReference type="ARBA" id="ARBA00022833"/>
    </source>
</evidence>
<keyword evidence="2" id="KW-0678">Repressor</keyword>
<accession>A0ABW0SEL0</accession>
<dbReference type="Gene3D" id="3.30.1490.190">
    <property type="match status" value="1"/>
</dbReference>
<dbReference type="EMBL" id="JBHSNA010000013">
    <property type="protein sequence ID" value="MFC5567306.1"/>
    <property type="molecule type" value="Genomic_DNA"/>
</dbReference>
<evidence type="ECO:0000256" key="4">
    <source>
        <dbReference type="ARBA" id="ARBA00023015"/>
    </source>
</evidence>
<gene>
    <name evidence="7" type="ORF">ACFPOC_12910</name>
</gene>
<evidence type="ECO:0000256" key="5">
    <source>
        <dbReference type="ARBA" id="ARBA00023125"/>
    </source>
</evidence>
<evidence type="ECO:0000313" key="8">
    <source>
        <dbReference type="Proteomes" id="UP001596056"/>
    </source>
</evidence>
<dbReference type="PANTHER" id="PTHR33202">
    <property type="entry name" value="ZINC UPTAKE REGULATION PROTEIN"/>
    <property type="match status" value="1"/>
</dbReference>
<comment type="similarity">
    <text evidence="1">Belongs to the Fur family.</text>
</comment>
<keyword evidence="8" id="KW-1185">Reference proteome</keyword>
<keyword evidence="4" id="KW-0805">Transcription regulation</keyword>
<keyword evidence="3" id="KW-0862">Zinc</keyword>